<feature type="region of interest" description="Disordered" evidence="1">
    <location>
        <begin position="41"/>
        <end position="83"/>
    </location>
</feature>
<organism evidence="2 3">
    <name type="scientific">Streptomyces griseomycini</name>
    <dbReference type="NCBI Taxonomy" id="66895"/>
    <lineage>
        <taxon>Bacteria</taxon>
        <taxon>Bacillati</taxon>
        <taxon>Actinomycetota</taxon>
        <taxon>Actinomycetes</taxon>
        <taxon>Kitasatosporales</taxon>
        <taxon>Streptomycetaceae</taxon>
        <taxon>Streptomyces</taxon>
    </lineage>
</organism>
<dbReference type="RefSeq" id="WP_184822031.1">
    <property type="nucleotide sequence ID" value="NZ_BMTK01000082.1"/>
</dbReference>
<dbReference type="AlphaFoldDB" id="A0A7W7M1H4"/>
<evidence type="ECO:0000313" key="2">
    <source>
        <dbReference type="EMBL" id="MBB4899441.1"/>
    </source>
</evidence>
<evidence type="ECO:0000313" key="3">
    <source>
        <dbReference type="Proteomes" id="UP000579523"/>
    </source>
</evidence>
<reference evidence="2 3" key="1">
    <citation type="submission" date="2020-08" db="EMBL/GenBank/DDBJ databases">
        <title>Genomic Encyclopedia of Type Strains, Phase III (KMG-III): the genomes of soil and plant-associated and newly described type strains.</title>
        <authorList>
            <person name="Whitman W."/>
        </authorList>
    </citation>
    <scope>NUCLEOTIDE SEQUENCE [LARGE SCALE GENOMIC DNA]</scope>
    <source>
        <strain evidence="2 3">CECT 3273</strain>
    </source>
</reference>
<dbReference type="Proteomes" id="UP000579523">
    <property type="component" value="Unassembled WGS sequence"/>
</dbReference>
<comment type="caution">
    <text evidence="2">The sequence shown here is derived from an EMBL/GenBank/DDBJ whole genome shotgun (WGS) entry which is preliminary data.</text>
</comment>
<name>A0A7W7M1H4_9ACTN</name>
<gene>
    <name evidence="2" type="ORF">FHS37_003501</name>
</gene>
<protein>
    <submittedName>
        <fullName evidence="2">Uncharacterized protein</fullName>
    </submittedName>
</protein>
<keyword evidence="3" id="KW-1185">Reference proteome</keyword>
<evidence type="ECO:0000256" key="1">
    <source>
        <dbReference type="SAM" id="MobiDB-lite"/>
    </source>
</evidence>
<proteinExistence type="predicted"/>
<dbReference type="EMBL" id="JACHJI010000005">
    <property type="protein sequence ID" value="MBB4899441.1"/>
    <property type="molecule type" value="Genomic_DNA"/>
</dbReference>
<sequence>MILVAGLLLPGMAVLLCTMSRIEEWLARTAQPPRHTRRRHLHLIPGGRQEVSTRRTNGGTGGLTTIPATPVARARPDGPRPRP</sequence>
<accession>A0A7W7M1H4</accession>
<feature type="compositionally biased region" description="Basic and acidic residues" evidence="1">
    <location>
        <begin position="74"/>
        <end position="83"/>
    </location>
</feature>